<gene>
    <name evidence="1" type="ORF">FHS54_001240</name>
</gene>
<dbReference type="AlphaFoldDB" id="A0A846M847"/>
<sequence>MNELNLTGVDPLRWLEVQRRVSIVQDYLAIPLPTEMDQKRHSARLGLSINQFMALVRAWRDYGSAARMAASGAHRGAPRKPSRLTLHPKAREVAARAIEEMGPTAALPKIMHMISERCAALDVKTPSRATVWNMAMTARQRHESGETGIVIGTCKVRLPMATENGLALPALTIAVRANDGAILAAAMEAADWQLASMTIASASPGDTAVRADMELLTRTPSDSIRNGVLPILGAQARSAISRILGRGIGQIRLIYQPTKALAPERLLTTKEDRPLSCADARTLIMATVYRHNAARSARDASWIDAATTAKPA</sequence>
<keyword evidence="2" id="KW-1185">Reference proteome</keyword>
<dbReference type="Proteomes" id="UP000576821">
    <property type="component" value="Unassembled WGS sequence"/>
</dbReference>
<protein>
    <submittedName>
        <fullName evidence="1">Uncharacterized protein</fullName>
    </submittedName>
</protein>
<comment type="caution">
    <text evidence="1">The sequence shown here is derived from an EMBL/GenBank/DDBJ whole genome shotgun (WGS) entry which is preliminary data.</text>
</comment>
<organism evidence="1 2">
    <name type="scientific">Sphingobium vermicomposti</name>
    <dbReference type="NCBI Taxonomy" id="529005"/>
    <lineage>
        <taxon>Bacteria</taxon>
        <taxon>Pseudomonadati</taxon>
        <taxon>Pseudomonadota</taxon>
        <taxon>Alphaproteobacteria</taxon>
        <taxon>Sphingomonadales</taxon>
        <taxon>Sphingomonadaceae</taxon>
        <taxon>Sphingobium</taxon>
    </lineage>
</organism>
<proteinExistence type="predicted"/>
<name>A0A846M847_9SPHN</name>
<reference evidence="1 2" key="1">
    <citation type="submission" date="2020-03" db="EMBL/GenBank/DDBJ databases">
        <title>Genomic Encyclopedia of Type Strains, Phase IV (KMG-IV): sequencing the most valuable type-strain genomes for metagenomic binning, comparative biology and taxonomic classification.</title>
        <authorList>
            <person name="Goeker M."/>
        </authorList>
    </citation>
    <scope>NUCLEOTIDE SEQUENCE [LARGE SCALE GENOMIC DNA]</scope>
    <source>
        <strain evidence="1 2">DSM 21299</strain>
    </source>
</reference>
<accession>A0A846M847</accession>
<evidence type="ECO:0000313" key="1">
    <source>
        <dbReference type="EMBL" id="NIJ16274.1"/>
    </source>
</evidence>
<dbReference type="EMBL" id="JAASQR010000002">
    <property type="protein sequence ID" value="NIJ16274.1"/>
    <property type="molecule type" value="Genomic_DNA"/>
</dbReference>
<evidence type="ECO:0000313" key="2">
    <source>
        <dbReference type="Proteomes" id="UP000576821"/>
    </source>
</evidence>
<dbReference type="RefSeq" id="WP_167302935.1">
    <property type="nucleotide sequence ID" value="NZ_JAASQR010000002.1"/>
</dbReference>